<dbReference type="PANTHER" id="PTHR45527:SF1">
    <property type="entry name" value="FATTY ACID SYNTHASE"/>
    <property type="match status" value="1"/>
</dbReference>
<dbReference type="Gene3D" id="3.40.50.12780">
    <property type="entry name" value="N-terminal domain of ligase-like"/>
    <property type="match status" value="1"/>
</dbReference>
<dbReference type="PRINTS" id="PR00154">
    <property type="entry name" value="AMPBINDING"/>
</dbReference>
<organism evidence="2 3">
    <name type="scientific">Lasius niger</name>
    <name type="common">Black garden ant</name>
    <dbReference type="NCBI Taxonomy" id="67767"/>
    <lineage>
        <taxon>Eukaryota</taxon>
        <taxon>Metazoa</taxon>
        <taxon>Ecdysozoa</taxon>
        <taxon>Arthropoda</taxon>
        <taxon>Hexapoda</taxon>
        <taxon>Insecta</taxon>
        <taxon>Pterygota</taxon>
        <taxon>Neoptera</taxon>
        <taxon>Endopterygota</taxon>
        <taxon>Hymenoptera</taxon>
        <taxon>Apocrita</taxon>
        <taxon>Aculeata</taxon>
        <taxon>Formicoidea</taxon>
        <taxon>Formicidae</taxon>
        <taxon>Formicinae</taxon>
        <taxon>Lasius</taxon>
        <taxon>Lasius</taxon>
    </lineage>
</organism>
<evidence type="ECO:0000313" key="3">
    <source>
        <dbReference type="Proteomes" id="UP000036403"/>
    </source>
</evidence>
<feature type="non-terminal residue" evidence="2">
    <location>
        <position position="190"/>
    </location>
</feature>
<dbReference type="PANTHER" id="PTHR45527">
    <property type="entry name" value="NONRIBOSOMAL PEPTIDE SYNTHETASE"/>
    <property type="match status" value="1"/>
</dbReference>
<dbReference type="GO" id="GO:0044550">
    <property type="term" value="P:secondary metabolite biosynthetic process"/>
    <property type="evidence" value="ECO:0007669"/>
    <property type="project" value="TreeGrafter"/>
</dbReference>
<dbReference type="GO" id="GO:0043041">
    <property type="term" value="P:amino acid activation for nonribosomal peptide biosynthetic process"/>
    <property type="evidence" value="ECO:0007669"/>
    <property type="project" value="TreeGrafter"/>
</dbReference>
<sequence length="190" mass="20643">PERIKFILHDVSAEVVLVSGALASRIPPVTGVNVVRVDELDKPASNGDMEHRRPSPQDLAYVMYTSGSTGTPKGVAISHAAATQALLAHDRHIPAFSSFLQFAAPTFDVSVFEIFFPLFRGSTLVTVPREDMLDDLPSVLREMNVDACELTPTVAGSLLRSRQYAPKLRLLLTIGEMLSPQVVREFGGGE</sequence>
<dbReference type="InterPro" id="IPR020845">
    <property type="entry name" value="AMP-binding_CS"/>
</dbReference>
<keyword evidence="3" id="KW-1185">Reference proteome</keyword>
<dbReference type="InterPro" id="IPR000873">
    <property type="entry name" value="AMP-dep_synth/lig_dom"/>
</dbReference>
<protein>
    <submittedName>
        <fullName evidence="2">Peptide synthetase</fullName>
    </submittedName>
</protein>
<feature type="domain" description="AMP-dependent synthetase/ligase" evidence="1">
    <location>
        <begin position="1"/>
        <end position="186"/>
    </location>
</feature>
<dbReference type="STRING" id="67767.A0A0J7JUE4"/>
<reference evidence="2 3" key="1">
    <citation type="submission" date="2015-04" db="EMBL/GenBank/DDBJ databases">
        <title>Lasius niger genome sequencing.</title>
        <authorList>
            <person name="Konorov E.A."/>
            <person name="Nikitin M.A."/>
            <person name="Kirill M.V."/>
            <person name="Chang P."/>
        </authorList>
    </citation>
    <scope>NUCLEOTIDE SEQUENCE [LARGE SCALE GENOMIC DNA]</scope>
    <source>
        <tissue evidence="2">Whole</tissue>
    </source>
</reference>
<proteinExistence type="predicted"/>
<gene>
    <name evidence="2" type="ORF">RF55_26198</name>
</gene>
<dbReference type="PROSITE" id="PS00455">
    <property type="entry name" value="AMP_BINDING"/>
    <property type="match status" value="1"/>
</dbReference>
<name>A0A0J7JUE4_LASNI</name>
<dbReference type="Pfam" id="PF00501">
    <property type="entry name" value="AMP-binding"/>
    <property type="match status" value="1"/>
</dbReference>
<dbReference type="GO" id="GO:0005737">
    <property type="term" value="C:cytoplasm"/>
    <property type="evidence" value="ECO:0007669"/>
    <property type="project" value="TreeGrafter"/>
</dbReference>
<dbReference type="PaxDb" id="67767-A0A0J7JUE4"/>
<comment type="caution">
    <text evidence="2">The sequence shown here is derived from an EMBL/GenBank/DDBJ whole genome shotgun (WGS) entry which is preliminary data.</text>
</comment>
<dbReference type="AlphaFoldDB" id="A0A0J7JUE4"/>
<dbReference type="InterPro" id="IPR020459">
    <property type="entry name" value="AMP-binding"/>
</dbReference>
<dbReference type="OrthoDB" id="416786at2759"/>
<dbReference type="InterPro" id="IPR042099">
    <property type="entry name" value="ANL_N_sf"/>
</dbReference>
<dbReference type="EMBL" id="LBMM01035113">
    <property type="protein sequence ID" value="KMQ81481.1"/>
    <property type="molecule type" value="Genomic_DNA"/>
</dbReference>
<dbReference type="GO" id="GO:0031177">
    <property type="term" value="F:phosphopantetheine binding"/>
    <property type="evidence" value="ECO:0007669"/>
    <property type="project" value="TreeGrafter"/>
</dbReference>
<feature type="non-terminal residue" evidence="2">
    <location>
        <position position="1"/>
    </location>
</feature>
<dbReference type="SUPFAM" id="SSF56801">
    <property type="entry name" value="Acetyl-CoA synthetase-like"/>
    <property type="match status" value="1"/>
</dbReference>
<dbReference type="Proteomes" id="UP000036403">
    <property type="component" value="Unassembled WGS sequence"/>
</dbReference>
<evidence type="ECO:0000313" key="2">
    <source>
        <dbReference type="EMBL" id="KMQ81481.1"/>
    </source>
</evidence>
<evidence type="ECO:0000259" key="1">
    <source>
        <dbReference type="Pfam" id="PF00501"/>
    </source>
</evidence>
<accession>A0A0J7JUE4</accession>